<dbReference type="InterPro" id="IPR025592">
    <property type="entry name" value="DUF4347"/>
</dbReference>
<dbReference type="RefSeq" id="WP_034718619.1">
    <property type="nucleotide sequence ID" value="NZ_FOIX01000001.1"/>
</dbReference>
<organism evidence="4 6">
    <name type="scientific">Kaistella antarctica</name>
    <dbReference type="NCBI Taxonomy" id="266748"/>
    <lineage>
        <taxon>Bacteria</taxon>
        <taxon>Pseudomonadati</taxon>
        <taxon>Bacteroidota</taxon>
        <taxon>Flavobacteriia</taxon>
        <taxon>Flavobacteriales</taxon>
        <taxon>Weeksellaceae</taxon>
        <taxon>Chryseobacterium group</taxon>
        <taxon>Kaistella</taxon>
    </lineage>
</organism>
<dbReference type="KEGG" id="cant:NCTC13489_02484"/>
<protein>
    <recommendedName>
        <fullName evidence="2">DUF4347 domain-containing protein</fullName>
    </recommendedName>
</protein>
<dbReference type="EMBL" id="JPEP01000002">
    <property type="protein sequence ID" value="KEY18331.1"/>
    <property type="molecule type" value="Genomic_DNA"/>
</dbReference>
<dbReference type="STRING" id="266748.HY04_07380"/>
<reference evidence="3 5" key="1">
    <citation type="submission" date="2014-07" db="EMBL/GenBank/DDBJ databases">
        <authorList>
            <person name="Pisani N.G."/>
            <person name="Newman J.D."/>
        </authorList>
    </citation>
    <scope>NUCLEOTIDE SEQUENCE [LARGE SCALE GENOMIC DNA]</scope>
    <source>
        <strain evidence="3 5">LMG 24720</strain>
    </source>
</reference>
<evidence type="ECO:0000313" key="6">
    <source>
        <dbReference type="Proteomes" id="UP000270036"/>
    </source>
</evidence>
<dbReference type="InterPro" id="IPR013783">
    <property type="entry name" value="Ig-like_fold"/>
</dbReference>
<dbReference type="OrthoDB" id="9805017at2"/>
<keyword evidence="1" id="KW-0732">Signal</keyword>
<sequence length="803" mass="85872">MKKKSLFFLAILCQLMIYANNRTTKSIYIDSSISELSVPTENSNIQTYHLFSHGKSGELFIDNQWMNVSEIALKFKNQLNEKTELYIYGCNFAQGEKGIAAVKYLEKTLNVKVSASTNITGIDGDWNLEMGNGKNGLKLPNFKGNLQLDMEHYLNPMIAGKYSDDSTITEEYIYLSTPSATDITVQMNYASGTGFPIVRVTTLVTGGTTVTNNTGSFTFKNSTPVRLQFVASTTGNPVILPGSSPITRPLNTAGTIISGSTAGLKFTSTGNFYVNYRARSTPQAGSVLTKGTAALGTEFRWGGSPIEFATTIPETGNMLSIMATDANTDIRIDNIKAGTKFINGAGGLAPTPLVGPFNITLQKGQSFILYAPAANNVLSSQDTGWLGAKIFATKNIAVTVGGLMQQGNASNDRDLGFDQLVPVNRLGLEHIVMQGNGGAREKVIVVSTVANTKVYVNNNTTMPFATLANAGDYTIIPSSSFNSSKNMRVEVSSPAYVFLKIYGSDANNTNSLMFIPPLNCFGEKSVDLIPDATKIGNFEYTSTQLVVLAATIGNPAVAVPPVVKQNGTVLNYTGTIGDVTGNLNWKSYRYNLSGMSNVSVTSQGAIQAEIFGANANAGFGGYYSGFGDAPSYVISESDTFGFLCPGNGILSVATSSGTYQWYKNNNPISGATTNVYSVPATDPANTTYYVKITFPGGCVISSNQVTSEVCPCTKPGVGGTPDAFTKMGISIRDKRTTADWPKDIPNGFIAMEANNKGFVITRIASPETAIMSPVIGMLVYDTTKDCLKLYNGTSWNCIEPTCN</sequence>
<proteinExistence type="predicted"/>
<feature type="chain" id="PRO_5018618953" description="DUF4347 domain-containing protein" evidence="1">
    <location>
        <begin position="20"/>
        <end position="803"/>
    </location>
</feature>
<evidence type="ECO:0000313" key="4">
    <source>
        <dbReference type="EMBL" id="VEI01019.1"/>
    </source>
</evidence>
<evidence type="ECO:0000259" key="2">
    <source>
        <dbReference type="Pfam" id="PF14252"/>
    </source>
</evidence>
<dbReference type="EMBL" id="LR134441">
    <property type="protein sequence ID" value="VEI01019.1"/>
    <property type="molecule type" value="Genomic_DNA"/>
</dbReference>
<feature type="signal peptide" evidence="1">
    <location>
        <begin position="1"/>
        <end position="19"/>
    </location>
</feature>
<evidence type="ECO:0000256" key="1">
    <source>
        <dbReference type="SAM" id="SignalP"/>
    </source>
</evidence>
<dbReference type="Proteomes" id="UP000270036">
    <property type="component" value="Chromosome"/>
</dbReference>
<evidence type="ECO:0000313" key="5">
    <source>
        <dbReference type="Proteomes" id="UP000028349"/>
    </source>
</evidence>
<name>A0A3S4VGE5_9FLAO</name>
<keyword evidence="5" id="KW-1185">Reference proteome</keyword>
<evidence type="ECO:0000313" key="3">
    <source>
        <dbReference type="EMBL" id="KEY18331.1"/>
    </source>
</evidence>
<dbReference type="Gene3D" id="2.60.40.10">
    <property type="entry name" value="Immunoglobulins"/>
    <property type="match status" value="1"/>
</dbReference>
<dbReference type="Proteomes" id="UP000028349">
    <property type="component" value="Unassembled WGS sequence"/>
</dbReference>
<accession>A0A3S4VGE5</accession>
<dbReference type="Pfam" id="PF14252">
    <property type="entry name" value="DUF4347"/>
    <property type="match status" value="1"/>
</dbReference>
<dbReference type="AlphaFoldDB" id="A0A3S4VGE5"/>
<feature type="domain" description="DUF4347" evidence="2">
    <location>
        <begin position="40"/>
        <end position="135"/>
    </location>
</feature>
<gene>
    <name evidence="3" type="ORF">HY04_07380</name>
    <name evidence="4" type="ORF">NCTC13489_02484</name>
</gene>
<reference evidence="4 6" key="2">
    <citation type="submission" date="2018-12" db="EMBL/GenBank/DDBJ databases">
        <authorList>
            <consortium name="Pathogen Informatics"/>
        </authorList>
    </citation>
    <scope>NUCLEOTIDE SEQUENCE [LARGE SCALE GENOMIC DNA]</scope>
    <source>
        <strain evidence="4 6">NCTC13489</strain>
    </source>
</reference>